<evidence type="ECO:0000256" key="5">
    <source>
        <dbReference type="ARBA" id="ARBA00022960"/>
    </source>
</evidence>
<evidence type="ECO:0000256" key="8">
    <source>
        <dbReference type="SAM" id="Phobius"/>
    </source>
</evidence>
<organism evidence="9 10">
    <name type="scientific">Dubosiella newyorkensis</name>
    <dbReference type="NCBI Taxonomy" id="1862672"/>
    <lineage>
        <taxon>Bacteria</taxon>
        <taxon>Bacillati</taxon>
        <taxon>Bacillota</taxon>
        <taxon>Erysipelotrichia</taxon>
        <taxon>Erysipelotrichales</taxon>
        <taxon>Erysipelotrichaceae</taxon>
        <taxon>Dubosiella</taxon>
    </lineage>
</organism>
<evidence type="ECO:0000256" key="3">
    <source>
        <dbReference type="ARBA" id="ARBA00022475"/>
    </source>
</evidence>
<dbReference type="STRING" id="1862672.BO225_08905"/>
<feature type="transmembrane region" description="Helical" evidence="8">
    <location>
        <begin position="134"/>
        <end position="156"/>
    </location>
</feature>
<keyword evidence="3" id="KW-1003">Cell membrane</keyword>
<feature type="transmembrane region" description="Helical" evidence="8">
    <location>
        <begin position="78"/>
        <end position="94"/>
    </location>
</feature>
<keyword evidence="10" id="KW-1185">Reference proteome</keyword>
<evidence type="ECO:0000256" key="6">
    <source>
        <dbReference type="ARBA" id="ARBA00022989"/>
    </source>
</evidence>
<dbReference type="RefSeq" id="WP_076341909.1">
    <property type="nucleotide sequence ID" value="NZ_CAPDDE010000021.1"/>
</dbReference>
<dbReference type="GO" id="GO:0005886">
    <property type="term" value="C:plasma membrane"/>
    <property type="evidence" value="ECO:0007669"/>
    <property type="project" value="UniProtKB-SubCell"/>
</dbReference>
<dbReference type="AlphaFoldDB" id="A0A1U7NKY0"/>
<evidence type="ECO:0000313" key="9">
    <source>
        <dbReference type="EMBL" id="OLU45253.1"/>
    </source>
</evidence>
<keyword evidence="7 8" id="KW-0472">Membrane</keyword>
<name>A0A1U7NKY0_9FIRM</name>
<feature type="transmembrane region" description="Helical" evidence="8">
    <location>
        <begin position="101"/>
        <end position="122"/>
    </location>
</feature>
<gene>
    <name evidence="9" type="ORF">BO225_08905</name>
</gene>
<dbReference type="Proteomes" id="UP000186705">
    <property type="component" value="Unassembled WGS sequence"/>
</dbReference>
<keyword evidence="6 8" id="KW-1133">Transmembrane helix</keyword>
<accession>A0A1U7NKY0</accession>
<dbReference type="InterPro" id="IPR007227">
    <property type="entry name" value="Cell_shape_determining_MreD"/>
</dbReference>
<keyword evidence="4 8" id="KW-0812">Transmembrane</keyword>
<keyword evidence="5" id="KW-0133">Cell shape</keyword>
<reference evidence="9 10" key="1">
    <citation type="submission" date="2016-11" db="EMBL/GenBank/DDBJ databases">
        <title>Description of two novel members of the family Erysipelotrichaceae: Ileibacterium lipovorans gen. nov., sp. nov. and Dubosiella newyorkensis, gen. nov., sp. nov.</title>
        <authorList>
            <person name="Cox L.M."/>
            <person name="Sohn J."/>
            <person name="Tyrrell K.L."/>
            <person name="Citron D.M."/>
            <person name="Lawson P.A."/>
            <person name="Patel N.B."/>
            <person name="Iizumi T."/>
            <person name="Perez-Perez G.I."/>
            <person name="Goldstein E.J."/>
            <person name="Blaser M.J."/>
        </authorList>
    </citation>
    <scope>NUCLEOTIDE SEQUENCE [LARGE SCALE GENOMIC DNA]</scope>
    <source>
        <strain evidence="9 10">NYU-BL-A4</strain>
    </source>
</reference>
<evidence type="ECO:0000256" key="1">
    <source>
        <dbReference type="ARBA" id="ARBA00004651"/>
    </source>
</evidence>
<feature type="transmembrane region" description="Helical" evidence="8">
    <location>
        <begin position="7"/>
        <end position="25"/>
    </location>
</feature>
<sequence>MKKAQIIAIGFIGLGLLDSLITFAFPIDFTYVHYSFVPHLVFIGTLVYTVDKPWLNRILISMVIGLGFDLLFAQMFPMNMILFALFGYLAGWIYEHMHREGSLFLIFLGCAFLYDLIPYIIYFMINHSPSLDTWFYKIESLTLLADLISILFLMYIQQVMSRFFMIRQYRERKQTTKKLNQIKTSRK</sequence>
<dbReference type="NCBIfam" id="TIGR03426">
    <property type="entry name" value="shape_MreD"/>
    <property type="match status" value="1"/>
</dbReference>
<dbReference type="GO" id="GO:0008360">
    <property type="term" value="P:regulation of cell shape"/>
    <property type="evidence" value="ECO:0007669"/>
    <property type="project" value="UniProtKB-KW"/>
</dbReference>
<comment type="caution">
    <text evidence="9">The sequence shown here is derived from an EMBL/GenBank/DDBJ whole genome shotgun (WGS) entry which is preliminary data.</text>
</comment>
<comment type="similarity">
    <text evidence="2">Belongs to the MreD family.</text>
</comment>
<dbReference type="GeneID" id="78276057"/>
<dbReference type="EMBL" id="MPKA01000087">
    <property type="protein sequence ID" value="OLU45253.1"/>
    <property type="molecule type" value="Genomic_DNA"/>
</dbReference>
<comment type="subcellular location">
    <subcellularLocation>
        <location evidence="1">Cell membrane</location>
        <topology evidence="1">Multi-pass membrane protein</topology>
    </subcellularLocation>
</comment>
<dbReference type="OrthoDB" id="1654929at2"/>
<proteinExistence type="inferred from homology"/>
<evidence type="ECO:0000256" key="4">
    <source>
        <dbReference type="ARBA" id="ARBA00022692"/>
    </source>
</evidence>
<protein>
    <submittedName>
        <fullName evidence="9">Rod shape-determining protein MreD</fullName>
    </submittedName>
</protein>
<evidence type="ECO:0000256" key="7">
    <source>
        <dbReference type="ARBA" id="ARBA00023136"/>
    </source>
</evidence>
<dbReference type="Pfam" id="PF04093">
    <property type="entry name" value="MreD"/>
    <property type="match status" value="1"/>
</dbReference>
<evidence type="ECO:0000313" key="10">
    <source>
        <dbReference type="Proteomes" id="UP000186705"/>
    </source>
</evidence>
<evidence type="ECO:0000256" key="2">
    <source>
        <dbReference type="ARBA" id="ARBA00007776"/>
    </source>
</evidence>